<keyword evidence="1" id="KW-0812">Transmembrane</keyword>
<evidence type="ECO:0000256" key="1">
    <source>
        <dbReference type="SAM" id="Phobius"/>
    </source>
</evidence>
<proteinExistence type="predicted"/>
<keyword evidence="1" id="KW-0472">Membrane</keyword>
<evidence type="ECO:0000313" key="3">
    <source>
        <dbReference type="Proteomes" id="UP000228900"/>
    </source>
</evidence>
<feature type="transmembrane region" description="Helical" evidence="1">
    <location>
        <begin position="33"/>
        <end position="53"/>
    </location>
</feature>
<comment type="caution">
    <text evidence="2">The sequence shown here is derived from an EMBL/GenBank/DDBJ whole genome shotgun (WGS) entry which is preliminary data.</text>
</comment>
<organism evidence="2 3">
    <name type="scientific">Candidatus Falkowbacteria bacterium CG10_big_fil_rev_8_21_14_0_10_39_9</name>
    <dbReference type="NCBI Taxonomy" id="1974566"/>
    <lineage>
        <taxon>Bacteria</taxon>
        <taxon>Candidatus Falkowiibacteriota</taxon>
    </lineage>
</organism>
<protein>
    <submittedName>
        <fullName evidence="2">Uncharacterized protein</fullName>
    </submittedName>
</protein>
<reference evidence="3" key="1">
    <citation type="submission" date="2017-09" db="EMBL/GenBank/DDBJ databases">
        <title>Depth-based differentiation of microbial function through sediment-hosted aquifers and enrichment of novel symbionts in the deep terrestrial subsurface.</title>
        <authorList>
            <person name="Probst A.J."/>
            <person name="Ladd B."/>
            <person name="Jarett J.K."/>
            <person name="Geller-Mcgrath D.E."/>
            <person name="Sieber C.M.K."/>
            <person name="Emerson J.B."/>
            <person name="Anantharaman K."/>
            <person name="Thomas B.C."/>
            <person name="Malmstrom R."/>
            <person name="Stieglmeier M."/>
            <person name="Klingl A."/>
            <person name="Woyke T."/>
            <person name="Ryan C.M."/>
            <person name="Banfield J.F."/>
        </authorList>
    </citation>
    <scope>NUCLEOTIDE SEQUENCE [LARGE SCALE GENOMIC DNA]</scope>
</reference>
<name>A0A2M6WNS0_9BACT</name>
<evidence type="ECO:0000313" key="2">
    <source>
        <dbReference type="EMBL" id="PIT94384.1"/>
    </source>
</evidence>
<dbReference type="Proteomes" id="UP000228900">
    <property type="component" value="Unassembled WGS sequence"/>
</dbReference>
<sequence>MIVVFFFFGTKKIWDPNKVNKTIKDHLLAGVKLLIQFPFVYFLKILFVNLVVIPKLQSMGSEIETISQSNIITAIIVTVIFLFSIWVFV</sequence>
<keyword evidence="1" id="KW-1133">Transmembrane helix</keyword>
<feature type="transmembrane region" description="Helical" evidence="1">
    <location>
        <begin position="65"/>
        <end position="88"/>
    </location>
</feature>
<gene>
    <name evidence="2" type="ORF">COT98_03980</name>
</gene>
<accession>A0A2M6WNS0</accession>
<dbReference type="EMBL" id="PFAQ01000053">
    <property type="protein sequence ID" value="PIT94384.1"/>
    <property type="molecule type" value="Genomic_DNA"/>
</dbReference>
<dbReference type="AlphaFoldDB" id="A0A2M6WNS0"/>